<dbReference type="InterPro" id="IPR027450">
    <property type="entry name" value="AlkB-like"/>
</dbReference>
<dbReference type="PANTHER" id="PTHR16557">
    <property type="entry name" value="ALKYLATED DNA REPAIR PROTEIN ALKB-RELATED"/>
    <property type="match status" value="1"/>
</dbReference>
<organism evidence="7 8">
    <name type="scientific">Babesia bovis</name>
    <dbReference type="NCBI Taxonomy" id="5865"/>
    <lineage>
        <taxon>Eukaryota</taxon>
        <taxon>Sar</taxon>
        <taxon>Alveolata</taxon>
        <taxon>Apicomplexa</taxon>
        <taxon>Aconoidasida</taxon>
        <taxon>Piroplasmida</taxon>
        <taxon>Babesiidae</taxon>
        <taxon>Babesia</taxon>
    </lineage>
</organism>
<evidence type="ECO:0000313" key="8">
    <source>
        <dbReference type="Proteomes" id="UP000002173"/>
    </source>
</evidence>
<sequence length="336" mass="37667">MYDNTVFVSYANAVFTEIRNTPLESLNTPSFRSGLLEALEAAESSTDDSGSHSHELRPIVESYNVHFLPLDPVSLRSTQASVYTFDGFPGLYLVRDFFTKEQCDALLLETLVDYINPPNNSNLYQNDPNVATPFWPSPVFSKLRWATIGHMYDWGTRTYKGYTKFPGLLVDVTRDLLSHFNEDYIPDVCAAIINFYSKAYFLRLHKDDAEETDDSVLNISLGAPAIFMLGGTDHSTIPVSFVVESGSVVLMADKSRFCLHGIVKLLSYNKPGYQPSGGLPINLHDPLYGRPQLLKLIPQCGAHVFSNIVRDTAAITRIREISNDLRVSISIRRAKR</sequence>
<reference evidence="7 8" key="1">
    <citation type="journal article" date="2007" name="PLoS Pathog.">
        <title>Genome sequence of Babesia bovis and comparative analysis of apicomplexan hemoprotozoa.</title>
        <authorList>
            <person name="Brayton K.A."/>
            <person name="Lau A.O.T."/>
            <person name="Herndon D.R."/>
            <person name="Hannick L."/>
            <person name="Kappmeyer L.S."/>
            <person name="Berens S.J."/>
            <person name="Bidwell S.L."/>
            <person name="Brown W.C."/>
            <person name="Crabtree J."/>
            <person name="Fadrosh D."/>
            <person name="Feldblum T."/>
            <person name="Forberger H.A."/>
            <person name="Haas B.J."/>
            <person name="Howell J.M."/>
            <person name="Khouri H."/>
            <person name="Koo H."/>
            <person name="Mann D.J."/>
            <person name="Norimine J."/>
            <person name="Paulsen I.T."/>
            <person name="Radune D."/>
            <person name="Ren Q."/>
            <person name="Smith R.K. Jr."/>
            <person name="Suarez C.E."/>
            <person name="White O."/>
            <person name="Wortman J.R."/>
            <person name="Knowles D.P. Jr."/>
            <person name="McElwain T.F."/>
            <person name="Nene V.M."/>
        </authorList>
    </citation>
    <scope>NUCLEOTIDE SEQUENCE [LARGE SCALE GENOMIC DNA]</scope>
    <source>
        <strain evidence="7">T2Bo</strain>
    </source>
</reference>
<dbReference type="SUPFAM" id="SSF51197">
    <property type="entry name" value="Clavaminate synthase-like"/>
    <property type="match status" value="1"/>
</dbReference>
<dbReference type="Proteomes" id="UP000002173">
    <property type="component" value="Chromosome 1"/>
</dbReference>
<name>A7AWB3_BABBO</name>
<dbReference type="OMA" id="RWSTIGH"/>
<dbReference type="VEuPathDB" id="PiroplasmaDB:BBOV_I002590"/>
<comment type="caution">
    <text evidence="7">The sequence shown here is derived from an EMBL/GenBank/DDBJ whole genome shotgun (WGS) entry which is preliminary data.</text>
</comment>
<dbReference type="Gene3D" id="2.60.120.590">
    <property type="entry name" value="Alpha-ketoglutarate-dependent dioxygenase AlkB-like"/>
    <property type="match status" value="1"/>
</dbReference>
<proteinExistence type="predicted"/>
<dbReference type="eggNOG" id="KOG2731">
    <property type="taxonomic scope" value="Eukaryota"/>
</dbReference>
<keyword evidence="3" id="KW-0560">Oxidoreductase</keyword>
<evidence type="ECO:0000256" key="4">
    <source>
        <dbReference type="ARBA" id="ARBA00023004"/>
    </source>
</evidence>
<evidence type="ECO:0000256" key="5">
    <source>
        <dbReference type="PIRSR" id="PIRSR604574-2"/>
    </source>
</evidence>
<evidence type="ECO:0000256" key="3">
    <source>
        <dbReference type="ARBA" id="ARBA00023002"/>
    </source>
</evidence>
<evidence type="ECO:0000256" key="2">
    <source>
        <dbReference type="ARBA" id="ARBA00022964"/>
    </source>
</evidence>
<dbReference type="InterPro" id="IPR004574">
    <property type="entry name" value="Alkb"/>
</dbReference>
<dbReference type="InterPro" id="IPR037151">
    <property type="entry name" value="AlkB-like_sf"/>
</dbReference>
<comment type="cofactor">
    <cofactor evidence="5">
        <name>Fe(2+)</name>
        <dbReference type="ChEBI" id="CHEBI:29033"/>
    </cofactor>
    <text evidence="5">Binds 1 Fe(2+) ion per subunit.</text>
</comment>
<gene>
    <name evidence="7" type="ORF">BBOV_I002590</name>
</gene>
<keyword evidence="2" id="KW-0223">Dioxygenase</keyword>
<evidence type="ECO:0000313" key="7">
    <source>
        <dbReference type="EMBL" id="EDO05341.1"/>
    </source>
</evidence>
<protein>
    <recommendedName>
        <fullName evidence="6">Alpha-ketoglutarate-dependent dioxygenase AlkB-like domain-containing protein</fullName>
    </recommendedName>
</protein>
<dbReference type="GO" id="GO:0005737">
    <property type="term" value="C:cytoplasm"/>
    <property type="evidence" value="ECO:0007669"/>
    <property type="project" value="TreeGrafter"/>
</dbReference>
<feature type="binding site" evidence="5">
    <location>
        <position position="260"/>
    </location>
    <ligand>
        <name>Fe cation</name>
        <dbReference type="ChEBI" id="CHEBI:24875"/>
        <note>catalytic</note>
    </ligand>
</feature>
<dbReference type="AlphaFoldDB" id="A7AWB3"/>
<dbReference type="GO" id="GO:0035513">
    <property type="term" value="P:oxidative RNA demethylation"/>
    <property type="evidence" value="ECO:0007669"/>
    <property type="project" value="TreeGrafter"/>
</dbReference>
<dbReference type="GO" id="GO:0035516">
    <property type="term" value="F:broad specificity oxidative DNA demethylase activity"/>
    <property type="evidence" value="ECO:0007669"/>
    <property type="project" value="TreeGrafter"/>
</dbReference>
<feature type="binding site" evidence="5">
    <location>
        <position position="205"/>
    </location>
    <ligand>
        <name>Fe cation</name>
        <dbReference type="ChEBI" id="CHEBI:24875"/>
        <note>catalytic</note>
    </ligand>
</feature>
<dbReference type="EMBL" id="AAXT01000005">
    <property type="protein sequence ID" value="EDO05341.1"/>
    <property type="molecule type" value="Genomic_DNA"/>
</dbReference>
<accession>A7AWB3</accession>
<feature type="binding site" evidence="5">
    <location>
        <position position="207"/>
    </location>
    <ligand>
        <name>Fe cation</name>
        <dbReference type="ChEBI" id="CHEBI:24875"/>
        <note>catalytic</note>
    </ligand>
</feature>
<keyword evidence="8" id="KW-1185">Reference proteome</keyword>
<keyword evidence="1 5" id="KW-0479">Metal-binding</keyword>
<dbReference type="GO" id="GO:0008198">
    <property type="term" value="F:ferrous iron binding"/>
    <property type="evidence" value="ECO:0007669"/>
    <property type="project" value="TreeGrafter"/>
</dbReference>
<dbReference type="Pfam" id="PF13532">
    <property type="entry name" value="2OG-FeII_Oxy_2"/>
    <property type="match status" value="1"/>
</dbReference>
<dbReference type="STRING" id="5865.A7AWB3"/>
<dbReference type="PANTHER" id="PTHR16557:SF2">
    <property type="entry name" value="NUCLEIC ACID DIOXYGENASE ALKBH1"/>
    <property type="match status" value="1"/>
</dbReference>
<evidence type="ECO:0000256" key="1">
    <source>
        <dbReference type="ARBA" id="ARBA00022723"/>
    </source>
</evidence>
<dbReference type="InParanoid" id="A7AWB3"/>
<dbReference type="GO" id="GO:0035515">
    <property type="term" value="F:oxidative RNA demethylase activity"/>
    <property type="evidence" value="ECO:0007669"/>
    <property type="project" value="TreeGrafter"/>
</dbReference>
<feature type="domain" description="Alpha-ketoglutarate-dependent dioxygenase AlkB-like" evidence="6">
    <location>
        <begin position="90"/>
        <end position="271"/>
    </location>
</feature>
<keyword evidence="4 5" id="KW-0408">Iron</keyword>
<evidence type="ECO:0000259" key="6">
    <source>
        <dbReference type="Pfam" id="PF13532"/>
    </source>
</evidence>